<evidence type="ECO:0000256" key="3">
    <source>
        <dbReference type="ARBA" id="ARBA00023163"/>
    </source>
</evidence>
<dbReference type="EMBL" id="FQZS01000015">
    <property type="protein sequence ID" value="SHJ07831.1"/>
    <property type="molecule type" value="Genomic_DNA"/>
</dbReference>
<evidence type="ECO:0000256" key="2">
    <source>
        <dbReference type="ARBA" id="ARBA00023125"/>
    </source>
</evidence>
<dbReference type="GO" id="GO:0003700">
    <property type="term" value="F:DNA-binding transcription factor activity"/>
    <property type="evidence" value="ECO:0007669"/>
    <property type="project" value="TreeGrafter"/>
</dbReference>
<dbReference type="SMART" id="SM00346">
    <property type="entry name" value="HTH_ICLR"/>
    <property type="match status" value="1"/>
</dbReference>
<dbReference type="Gene3D" id="1.10.10.10">
    <property type="entry name" value="Winged helix-like DNA-binding domain superfamily/Winged helix DNA-binding domain"/>
    <property type="match status" value="1"/>
</dbReference>
<dbReference type="InterPro" id="IPR029016">
    <property type="entry name" value="GAF-like_dom_sf"/>
</dbReference>
<dbReference type="InterPro" id="IPR050707">
    <property type="entry name" value="HTH_MetabolicPath_Reg"/>
</dbReference>
<protein>
    <submittedName>
        <fullName evidence="6">Transcriptional regulator, IclR family</fullName>
    </submittedName>
</protein>
<dbReference type="PANTHER" id="PTHR30136">
    <property type="entry name" value="HELIX-TURN-HELIX TRANSCRIPTIONAL REGULATOR, ICLR FAMILY"/>
    <property type="match status" value="1"/>
</dbReference>
<keyword evidence="3" id="KW-0804">Transcription</keyword>
<dbReference type="RefSeq" id="WP_073026362.1">
    <property type="nucleotide sequence ID" value="NZ_FQZS01000015.1"/>
</dbReference>
<dbReference type="InterPro" id="IPR014757">
    <property type="entry name" value="Tscrpt_reg_IclR_C"/>
</dbReference>
<dbReference type="Gene3D" id="3.30.450.40">
    <property type="match status" value="1"/>
</dbReference>
<dbReference type="GO" id="GO:0045892">
    <property type="term" value="P:negative regulation of DNA-templated transcription"/>
    <property type="evidence" value="ECO:0007669"/>
    <property type="project" value="TreeGrafter"/>
</dbReference>
<name>A0A1M6GD13_9FIRM</name>
<accession>A0A1M6GD13</accession>
<dbReference type="GO" id="GO:0003677">
    <property type="term" value="F:DNA binding"/>
    <property type="evidence" value="ECO:0007669"/>
    <property type="project" value="UniProtKB-KW"/>
</dbReference>
<organism evidence="6 7">
    <name type="scientific">Lutispora thermophila DSM 19022</name>
    <dbReference type="NCBI Taxonomy" id="1122184"/>
    <lineage>
        <taxon>Bacteria</taxon>
        <taxon>Bacillati</taxon>
        <taxon>Bacillota</taxon>
        <taxon>Clostridia</taxon>
        <taxon>Lutisporales</taxon>
        <taxon>Lutisporaceae</taxon>
        <taxon>Lutispora</taxon>
    </lineage>
</organism>
<dbReference type="InterPro" id="IPR036390">
    <property type="entry name" value="WH_DNA-bd_sf"/>
</dbReference>
<evidence type="ECO:0000313" key="7">
    <source>
        <dbReference type="Proteomes" id="UP000184442"/>
    </source>
</evidence>
<dbReference type="Pfam" id="PF09339">
    <property type="entry name" value="HTH_IclR"/>
    <property type="match status" value="1"/>
</dbReference>
<proteinExistence type="predicted"/>
<feature type="domain" description="HTH iclR-type" evidence="4">
    <location>
        <begin position="11"/>
        <end position="76"/>
    </location>
</feature>
<dbReference type="InterPro" id="IPR036388">
    <property type="entry name" value="WH-like_DNA-bd_sf"/>
</dbReference>
<dbReference type="Pfam" id="PF01614">
    <property type="entry name" value="IclR_C"/>
    <property type="match status" value="1"/>
</dbReference>
<dbReference type="STRING" id="1122184.SAMN02745176_02317"/>
<dbReference type="Proteomes" id="UP000184442">
    <property type="component" value="Unassembled WGS sequence"/>
</dbReference>
<dbReference type="SUPFAM" id="SSF55781">
    <property type="entry name" value="GAF domain-like"/>
    <property type="match status" value="1"/>
</dbReference>
<feature type="domain" description="IclR-ED" evidence="5">
    <location>
        <begin position="77"/>
        <end position="260"/>
    </location>
</feature>
<dbReference type="PANTHER" id="PTHR30136:SF24">
    <property type="entry name" value="HTH-TYPE TRANSCRIPTIONAL REPRESSOR ALLR"/>
    <property type="match status" value="1"/>
</dbReference>
<evidence type="ECO:0000256" key="1">
    <source>
        <dbReference type="ARBA" id="ARBA00023015"/>
    </source>
</evidence>
<reference evidence="6 7" key="1">
    <citation type="submission" date="2016-11" db="EMBL/GenBank/DDBJ databases">
        <authorList>
            <person name="Jaros S."/>
            <person name="Januszkiewicz K."/>
            <person name="Wedrychowicz H."/>
        </authorList>
    </citation>
    <scope>NUCLEOTIDE SEQUENCE [LARGE SCALE GENOMIC DNA]</scope>
    <source>
        <strain evidence="6 7">DSM 19022</strain>
    </source>
</reference>
<evidence type="ECO:0000313" key="6">
    <source>
        <dbReference type="EMBL" id="SHJ07831.1"/>
    </source>
</evidence>
<dbReference type="PROSITE" id="PS51077">
    <property type="entry name" value="HTH_ICLR"/>
    <property type="match status" value="1"/>
</dbReference>
<keyword evidence="1" id="KW-0805">Transcription regulation</keyword>
<gene>
    <name evidence="6" type="ORF">SAMN02745176_02317</name>
</gene>
<keyword evidence="2" id="KW-0238">DNA-binding</keyword>
<keyword evidence="7" id="KW-1185">Reference proteome</keyword>
<sequence>MYKDNKNEPKNSSLDKALYLLSFYSHQKDTLGLSELSRLSGIPKATVYRILSTMVDRGYLLKVDVMGKESQYKLGYKFLELGNIVSSNLELKAVAKPYMEKIKKSINESSQIVVKSGNEAIYIEKLECDRPVKAYTAVGKRAPLYAGACPRAILSFLPDEEIYNILNSVELVKYAKNTVTDIDEIWKLIKEARKLGYTISYSELADETFAIGAPIRDHKGDVIGSLSIVGPESRLNEKTRDLYISEVLKAAEEISASLGYHK</sequence>
<dbReference type="InterPro" id="IPR005471">
    <property type="entry name" value="Tscrpt_reg_IclR_N"/>
</dbReference>
<evidence type="ECO:0000259" key="4">
    <source>
        <dbReference type="PROSITE" id="PS51077"/>
    </source>
</evidence>
<evidence type="ECO:0000259" key="5">
    <source>
        <dbReference type="PROSITE" id="PS51078"/>
    </source>
</evidence>
<dbReference type="SUPFAM" id="SSF46785">
    <property type="entry name" value="Winged helix' DNA-binding domain"/>
    <property type="match status" value="1"/>
</dbReference>
<dbReference type="AlphaFoldDB" id="A0A1M6GD13"/>
<dbReference type="PROSITE" id="PS51078">
    <property type="entry name" value="ICLR_ED"/>
    <property type="match status" value="1"/>
</dbReference>